<dbReference type="InterPro" id="IPR036928">
    <property type="entry name" value="AS_sf"/>
</dbReference>
<dbReference type="Gene3D" id="3.90.1300.10">
    <property type="entry name" value="Amidase signature (AS) domain"/>
    <property type="match status" value="1"/>
</dbReference>
<dbReference type="Pfam" id="PF01425">
    <property type="entry name" value="Amidase"/>
    <property type="match status" value="1"/>
</dbReference>
<feature type="domain" description="Amidase" evidence="1">
    <location>
        <begin position="24"/>
        <end position="227"/>
    </location>
</feature>
<comment type="caution">
    <text evidence="2">The sequence shown here is derived from an EMBL/GenBank/DDBJ whole genome shotgun (WGS) entry which is preliminary data.</text>
</comment>
<gene>
    <name evidence="2" type="ORF">ACFOOQ_13340</name>
</gene>
<dbReference type="SUPFAM" id="SSF75304">
    <property type="entry name" value="Amidase signature (AS) enzymes"/>
    <property type="match status" value="1"/>
</dbReference>
<dbReference type="EMBL" id="JBHRYJ010000002">
    <property type="protein sequence ID" value="MFC3676535.1"/>
    <property type="molecule type" value="Genomic_DNA"/>
</dbReference>
<evidence type="ECO:0000259" key="1">
    <source>
        <dbReference type="Pfam" id="PF01425"/>
    </source>
</evidence>
<keyword evidence="2" id="KW-0378">Hydrolase</keyword>
<dbReference type="RefSeq" id="WP_379727342.1">
    <property type="nucleotide sequence ID" value="NZ_JBHRYJ010000002.1"/>
</dbReference>
<dbReference type="PROSITE" id="PS00571">
    <property type="entry name" value="AMIDASES"/>
    <property type="match status" value="1"/>
</dbReference>
<evidence type="ECO:0000313" key="2">
    <source>
        <dbReference type="EMBL" id="MFC3676535.1"/>
    </source>
</evidence>
<evidence type="ECO:0000313" key="3">
    <source>
        <dbReference type="Proteomes" id="UP001595711"/>
    </source>
</evidence>
<dbReference type="GO" id="GO:0004040">
    <property type="term" value="F:amidase activity"/>
    <property type="evidence" value="ECO:0007669"/>
    <property type="project" value="UniProtKB-EC"/>
</dbReference>
<dbReference type="Proteomes" id="UP001595711">
    <property type="component" value="Unassembled WGS sequence"/>
</dbReference>
<reference evidence="3" key="1">
    <citation type="journal article" date="2019" name="Int. J. Syst. Evol. Microbiol.">
        <title>The Global Catalogue of Microorganisms (GCM) 10K type strain sequencing project: providing services to taxonomists for standard genome sequencing and annotation.</title>
        <authorList>
            <consortium name="The Broad Institute Genomics Platform"/>
            <consortium name="The Broad Institute Genome Sequencing Center for Infectious Disease"/>
            <person name="Wu L."/>
            <person name="Ma J."/>
        </authorList>
    </citation>
    <scope>NUCLEOTIDE SEQUENCE [LARGE SCALE GENOMIC DNA]</scope>
    <source>
        <strain evidence="3">KCTC 42182</strain>
    </source>
</reference>
<keyword evidence="3" id="KW-1185">Reference proteome</keyword>
<dbReference type="EC" id="3.5.1.4" evidence="2"/>
<dbReference type="PANTHER" id="PTHR46310">
    <property type="entry name" value="AMIDASE 1"/>
    <property type="match status" value="1"/>
</dbReference>
<accession>A0ABV7VG84</accession>
<proteinExistence type="predicted"/>
<name>A0ABV7VG84_9PROT</name>
<sequence length="388" mass="39357">MDTPGGVNAWGAFVAGPRGRAPPAAQGPLDGLTFAVKDLIDVAGTVTGGGNPDWQIGRAPATDHAPAVQRLLDAGAALIGKTLTDELAFSLEGENAHTGTPVNPRCPDRLPGGSSSGSAVAVAAGLADLALGTDTGGSVRVPAGFCGIFGYRPSHGRVPLDGVIPFASGYDTVGLFARSGPRLAQAARCLLGSHGAGTTPQRFLLARDAFALADPAAAAALRVAAARLGPCGEIDIYDGAGADFREAYRVLQGAGIATSLGDWIRQARPRFGETIAPRFADALAVTAAEVAQWAVWRSETTVRLRNLLPSGTFLLLPVAPGIAPRRFLRGAVAGDFYAAALALTSVAGHAGLPALSLPLAELDGCPLGLSVLAGYGEDEALLDFTAGL</sequence>
<dbReference type="NCBIfam" id="NF006169">
    <property type="entry name" value="PRK08310.1"/>
    <property type="match status" value="1"/>
</dbReference>
<organism evidence="2 3">
    <name type="scientific">Ferrovibrio xuzhouensis</name>
    <dbReference type="NCBI Taxonomy" id="1576914"/>
    <lineage>
        <taxon>Bacteria</taxon>
        <taxon>Pseudomonadati</taxon>
        <taxon>Pseudomonadota</taxon>
        <taxon>Alphaproteobacteria</taxon>
        <taxon>Rhodospirillales</taxon>
        <taxon>Rhodospirillaceae</taxon>
        <taxon>Ferrovibrio</taxon>
    </lineage>
</organism>
<dbReference type="InterPro" id="IPR020556">
    <property type="entry name" value="Amidase_CS"/>
</dbReference>
<dbReference type="PANTHER" id="PTHR46310:SF7">
    <property type="entry name" value="AMIDASE 1"/>
    <property type="match status" value="1"/>
</dbReference>
<dbReference type="InterPro" id="IPR023631">
    <property type="entry name" value="Amidase_dom"/>
</dbReference>
<protein>
    <submittedName>
        <fullName evidence="2">Amidase</fullName>
        <ecNumber evidence="2">3.5.1.4</ecNumber>
    </submittedName>
</protein>